<keyword evidence="1" id="KW-0378">Hydrolase</keyword>
<dbReference type="PANTHER" id="PTHR46649">
    <property type="match status" value="1"/>
</dbReference>
<dbReference type="Proteomes" id="UP000621266">
    <property type="component" value="Unassembled WGS sequence"/>
</dbReference>
<keyword evidence="2" id="KW-1185">Reference proteome</keyword>
<evidence type="ECO:0000313" key="2">
    <source>
        <dbReference type="Proteomes" id="UP000621266"/>
    </source>
</evidence>
<proteinExistence type="predicted"/>
<reference evidence="1 2" key="1">
    <citation type="submission" date="2019-10" db="EMBL/GenBank/DDBJ databases">
        <title>Streptomyces tenebrisbrunneis sp.nov., an endogenous actinomycete isolated from of Lycium ruthenicum.</title>
        <authorList>
            <person name="Ma L."/>
        </authorList>
    </citation>
    <scope>NUCLEOTIDE SEQUENCE [LARGE SCALE GENOMIC DNA]</scope>
    <source>
        <strain evidence="1 2">TRM 66187</strain>
    </source>
</reference>
<dbReference type="GO" id="GO:0016787">
    <property type="term" value="F:hydrolase activity"/>
    <property type="evidence" value="ECO:0007669"/>
    <property type="project" value="UniProtKB-KW"/>
</dbReference>
<dbReference type="PANTHER" id="PTHR46649:SF4">
    <property type="entry name" value="HALOACID DEHALOGENASE-LIKE HYDROLASE (HAD) SUPERFAMILY PROTEIN"/>
    <property type="match status" value="1"/>
</dbReference>
<protein>
    <submittedName>
        <fullName evidence="1">HAD-IA family hydrolase</fullName>
    </submittedName>
</protein>
<name>A0ABQ7FR12_9ACTN</name>
<dbReference type="InterPro" id="IPR023214">
    <property type="entry name" value="HAD_sf"/>
</dbReference>
<dbReference type="SUPFAM" id="SSF56784">
    <property type="entry name" value="HAD-like"/>
    <property type="match status" value="1"/>
</dbReference>
<dbReference type="InterPro" id="IPR036412">
    <property type="entry name" value="HAD-like_sf"/>
</dbReference>
<dbReference type="PRINTS" id="PR00413">
    <property type="entry name" value="HADHALOGNASE"/>
</dbReference>
<dbReference type="InterPro" id="IPR006439">
    <property type="entry name" value="HAD-SF_hydro_IA"/>
</dbReference>
<comment type="caution">
    <text evidence="1">The sequence shown here is derived from an EMBL/GenBank/DDBJ whole genome shotgun (WGS) entry which is preliminary data.</text>
</comment>
<organism evidence="1 2">
    <name type="scientific">Streptomyces lycii</name>
    <dbReference type="NCBI Taxonomy" id="2654337"/>
    <lineage>
        <taxon>Bacteria</taxon>
        <taxon>Bacillati</taxon>
        <taxon>Actinomycetota</taxon>
        <taxon>Actinomycetes</taxon>
        <taxon>Kitasatosporales</taxon>
        <taxon>Streptomycetaceae</taxon>
        <taxon>Streptomyces</taxon>
    </lineage>
</organism>
<dbReference type="Pfam" id="PF00702">
    <property type="entry name" value="Hydrolase"/>
    <property type="match status" value="1"/>
</dbReference>
<dbReference type="SFLD" id="SFLDG01129">
    <property type="entry name" value="C1.5:_HAD__Beta-PGM__Phosphata"/>
    <property type="match status" value="1"/>
</dbReference>
<accession>A0ABQ7FR12</accession>
<dbReference type="Gene3D" id="3.40.50.1000">
    <property type="entry name" value="HAD superfamily/HAD-like"/>
    <property type="match status" value="1"/>
</dbReference>
<dbReference type="EMBL" id="WHPN01000180">
    <property type="protein sequence ID" value="KAF4409718.1"/>
    <property type="molecule type" value="Genomic_DNA"/>
</dbReference>
<gene>
    <name evidence="1" type="ORF">GCU69_07605</name>
</gene>
<sequence length="231" mass="25289">MAIKGVLFDFSGTLFRIEPAESWLRTSLARLGITVPEPELARWAARLEDAGALPGGSSPRELPPRLAGLWAERDRTADRHRELYTELAREAGLPWPEAYEVLYDRHMEPDAWIPYPDAAEVLGALRERGTAVAVVSNIGWDLRPVFRGHGLDRFVDAYALSYEHGVQKPEAGLFEAACAALGTEPGETLMVGDDARADGGATALGCSLELVRHLPAAERPDELRPVLARLD</sequence>
<dbReference type="NCBIfam" id="TIGR01549">
    <property type="entry name" value="HAD-SF-IA-v1"/>
    <property type="match status" value="1"/>
</dbReference>
<evidence type="ECO:0000313" key="1">
    <source>
        <dbReference type="EMBL" id="KAF4409718.1"/>
    </source>
</evidence>
<dbReference type="SFLD" id="SFLDS00003">
    <property type="entry name" value="Haloacid_Dehalogenase"/>
    <property type="match status" value="1"/>
</dbReference>
<dbReference type="RefSeq" id="WP_156205466.1">
    <property type="nucleotide sequence ID" value="NZ_WHPN01000180.1"/>
</dbReference>